<name>A0A4S8MYJ0_DENBC</name>
<keyword evidence="1 4" id="KW-0378">Hydrolase</keyword>
<dbReference type="Gene3D" id="3.40.50.1820">
    <property type="entry name" value="alpha/beta hydrolase"/>
    <property type="match status" value="1"/>
</dbReference>
<keyword evidence="5" id="KW-1185">Reference proteome</keyword>
<dbReference type="PRINTS" id="PR00412">
    <property type="entry name" value="EPOXHYDRLASE"/>
</dbReference>
<organism evidence="4 5">
    <name type="scientific">Dendrothele bispora (strain CBS 962.96)</name>
    <dbReference type="NCBI Taxonomy" id="1314807"/>
    <lineage>
        <taxon>Eukaryota</taxon>
        <taxon>Fungi</taxon>
        <taxon>Dikarya</taxon>
        <taxon>Basidiomycota</taxon>
        <taxon>Agaricomycotina</taxon>
        <taxon>Agaricomycetes</taxon>
        <taxon>Agaricomycetidae</taxon>
        <taxon>Agaricales</taxon>
        <taxon>Agaricales incertae sedis</taxon>
        <taxon>Dendrothele</taxon>
    </lineage>
</organism>
<comment type="similarity">
    <text evidence="2">Belongs to the AB hydrolase superfamily. Epoxide hydrolase family.</text>
</comment>
<evidence type="ECO:0000259" key="3">
    <source>
        <dbReference type="Pfam" id="PF00561"/>
    </source>
</evidence>
<protein>
    <submittedName>
        <fullName evidence="4">Epoxide hydrolase</fullName>
    </submittedName>
</protein>
<dbReference type="Pfam" id="PF00561">
    <property type="entry name" value="Abhydrolase_1"/>
    <property type="match status" value="1"/>
</dbReference>
<gene>
    <name evidence="4" type="ORF">K435DRAFT_824810</name>
</gene>
<dbReference type="InterPro" id="IPR000073">
    <property type="entry name" value="AB_hydrolase_1"/>
</dbReference>
<dbReference type="EMBL" id="ML179035">
    <property type="protein sequence ID" value="THV08242.1"/>
    <property type="molecule type" value="Genomic_DNA"/>
</dbReference>
<reference evidence="4 5" key="1">
    <citation type="journal article" date="2019" name="Nat. Ecol. Evol.">
        <title>Megaphylogeny resolves global patterns of mushroom evolution.</title>
        <authorList>
            <person name="Varga T."/>
            <person name="Krizsan K."/>
            <person name="Foldi C."/>
            <person name="Dima B."/>
            <person name="Sanchez-Garcia M."/>
            <person name="Sanchez-Ramirez S."/>
            <person name="Szollosi G.J."/>
            <person name="Szarkandi J.G."/>
            <person name="Papp V."/>
            <person name="Albert L."/>
            <person name="Andreopoulos W."/>
            <person name="Angelini C."/>
            <person name="Antonin V."/>
            <person name="Barry K.W."/>
            <person name="Bougher N.L."/>
            <person name="Buchanan P."/>
            <person name="Buyck B."/>
            <person name="Bense V."/>
            <person name="Catcheside P."/>
            <person name="Chovatia M."/>
            <person name="Cooper J."/>
            <person name="Damon W."/>
            <person name="Desjardin D."/>
            <person name="Finy P."/>
            <person name="Geml J."/>
            <person name="Haridas S."/>
            <person name="Hughes K."/>
            <person name="Justo A."/>
            <person name="Karasinski D."/>
            <person name="Kautmanova I."/>
            <person name="Kiss B."/>
            <person name="Kocsube S."/>
            <person name="Kotiranta H."/>
            <person name="LaButti K.M."/>
            <person name="Lechner B.E."/>
            <person name="Liimatainen K."/>
            <person name="Lipzen A."/>
            <person name="Lukacs Z."/>
            <person name="Mihaltcheva S."/>
            <person name="Morgado L.N."/>
            <person name="Niskanen T."/>
            <person name="Noordeloos M.E."/>
            <person name="Ohm R.A."/>
            <person name="Ortiz-Santana B."/>
            <person name="Ovrebo C."/>
            <person name="Racz N."/>
            <person name="Riley R."/>
            <person name="Savchenko A."/>
            <person name="Shiryaev A."/>
            <person name="Soop K."/>
            <person name="Spirin V."/>
            <person name="Szebenyi C."/>
            <person name="Tomsovsky M."/>
            <person name="Tulloss R.E."/>
            <person name="Uehling J."/>
            <person name="Grigoriev I.V."/>
            <person name="Vagvolgyi C."/>
            <person name="Papp T."/>
            <person name="Martin F.M."/>
            <person name="Miettinen O."/>
            <person name="Hibbett D.S."/>
            <person name="Nagy L.G."/>
        </authorList>
    </citation>
    <scope>NUCLEOTIDE SEQUENCE [LARGE SCALE GENOMIC DNA]</scope>
    <source>
        <strain evidence="4 5">CBS 962.96</strain>
    </source>
</reference>
<evidence type="ECO:0000313" key="5">
    <source>
        <dbReference type="Proteomes" id="UP000297245"/>
    </source>
</evidence>
<dbReference type="InterPro" id="IPR029058">
    <property type="entry name" value="AB_hydrolase_fold"/>
</dbReference>
<proteinExistence type="inferred from homology"/>
<dbReference type="InterPro" id="IPR000639">
    <property type="entry name" value="Epox_hydrolase-like"/>
</dbReference>
<dbReference type="Proteomes" id="UP000297245">
    <property type="component" value="Unassembled WGS sequence"/>
</dbReference>
<evidence type="ECO:0000256" key="2">
    <source>
        <dbReference type="ARBA" id="ARBA00038334"/>
    </source>
</evidence>
<dbReference type="PANTHER" id="PTHR43329">
    <property type="entry name" value="EPOXIDE HYDROLASE"/>
    <property type="match status" value="1"/>
</dbReference>
<accession>A0A4S8MYJ0</accession>
<evidence type="ECO:0000256" key="1">
    <source>
        <dbReference type="ARBA" id="ARBA00022801"/>
    </source>
</evidence>
<dbReference type="OrthoDB" id="284184at2759"/>
<evidence type="ECO:0000313" key="4">
    <source>
        <dbReference type="EMBL" id="THV08242.1"/>
    </source>
</evidence>
<dbReference type="AlphaFoldDB" id="A0A4S8MYJ0"/>
<dbReference type="SUPFAM" id="SSF53474">
    <property type="entry name" value="alpha/beta-Hydrolases"/>
    <property type="match status" value="1"/>
</dbReference>
<dbReference type="PRINTS" id="PR00111">
    <property type="entry name" value="ABHYDROLASE"/>
</dbReference>
<dbReference type="GO" id="GO:0016787">
    <property type="term" value="F:hydrolase activity"/>
    <property type="evidence" value="ECO:0007669"/>
    <property type="project" value="UniProtKB-KW"/>
</dbReference>
<feature type="domain" description="AB hydrolase-1" evidence="3">
    <location>
        <begin position="35"/>
        <end position="304"/>
    </location>
</feature>
<sequence>MDPASFNHRVAQLSTGRTYHFVDQLPENYKPRRTPTLLCVHGFPDCWYQIGPWTRKGFRVVVPNMLGYGDTDRPQHPSEYSTKKLCADLAALLDFVGVQRAVVIGHDWGAFTAGRFALWHPDRLHALVILSVPYTPPTPQYMPVEKVAKLAPDLAYQAYFASAQSSKDLDAHLLQFLRMSFQKPHSTKSFSPNQLLSGPEEILTKLKIQDSDIILGPKELAYYQQVLQKGMNEPLNYYRTARYRYEEERDASLPSKLREDLPVLFLYGTRDTTCTNAVISKSHKFISRLQTIALEGRGHWVMVEAKDEVTEMIAAWLEELMTRPPKPAL</sequence>